<name>A0ABT1JK73_ACTCY</name>
<reference evidence="3 4" key="1">
    <citation type="submission" date="2022-06" db="EMBL/GenBank/DDBJ databases">
        <title>Genomic Encyclopedia of Type Strains, Phase I: the one thousand microbial genomes (KMG-I) project.</title>
        <authorList>
            <person name="Kyrpides N."/>
        </authorList>
    </citation>
    <scope>NUCLEOTIDE SEQUENCE [LARGE SCALE GENOMIC DNA]</scope>
    <source>
        <strain evidence="3 4">DSM 43889</strain>
    </source>
</reference>
<evidence type="ECO:0000313" key="4">
    <source>
        <dbReference type="Proteomes" id="UP000791080"/>
    </source>
</evidence>
<evidence type="ECO:0000256" key="1">
    <source>
        <dbReference type="SAM" id="MobiDB-lite"/>
    </source>
</evidence>
<gene>
    <name evidence="3" type="ORF">G443_003183</name>
</gene>
<keyword evidence="2" id="KW-0812">Transmembrane</keyword>
<proteinExistence type="predicted"/>
<evidence type="ECO:0000313" key="3">
    <source>
        <dbReference type="EMBL" id="MCP2332913.1"/>
    </source>
</evidence>
<evidence type="ECO:0000256" key="2">
    <source>
        <dbReference type="SAM" id="Phobius"/>
    </source>
</evidence>
<keyword evidence="2" id="KW-1133">Transmembrane helix</keyword>
<feature type="region of interest" description="Disordered" evidence="1">
    <location>
        <begin position="69"/>
        <end position="163"/>
    </location>
</feature>
<feature type="compositionally biased region" description="Gly residues" evidence="1">
    <location>
        <begin position="73"/>
        <end position="83"/>
    </location>
</feature>
<dbReference type="EMBL" id="AUBJ02000001">
    <property type="protein sequence ID" value="MCP2332913.1"/>
    <property type="molecule type" value="Genomic_DNA"/>
</dbReference>
<accession>A0ABT1JK73</accession>
<sequence>MRGEDAAAHHARSLFSDWTDDEGPPLRTEAKDVVLRGHRVLRRRRAWRIAGSAAGSALVLVGAFTLVTELGPVPGGVPGGGFTPSGVAPPPPTEPPSSDHHGTAPPCPIPGIGPEQGFAASPGEATPPAAPDHSAFPAPPPQVDRPDAEGRLDPVDGNCAGSP</sequence>
<feature type="compositionally biased region" description="Basic and acidic residues" evidence="1">
    <location>
        <begin position="144"/>
        <end position="154"/>
    </location>
</feature>
<keyword evidence="2" id="KW-0472">Membrane</keyword>
<organism evidence="3 4">
    <name type="scientific">Actinoalloteichus caeruleus DSM 43889</name>
    <dbReference type="NCBI Taxonomy" id="1120930"/>
    <lineage>
        <taxon>Bacteria</taxon>
        <taxon>Bacillati</taxon>
        <taxon>Actinomycetota</taxon>
        <taxon>Actinomycetes</taxon>
        <taxon>Pseudonocardiales</taxon>
        <taxon>Pseudonocardiaceae</taxon>
        <taxon>Actinoalloteichus</taxon>
        <taxon>Actinoalloteichus cyanogriseus</taxon>
    </lineage>
</organism>
<comment type="caution">
    <text evidence="3">The sequence shown here is derived from an EMBL/GenBank/DDBJ whole genome shotgun (WGS) entry which is preliminary data.</text>
</comment>
<dbReference type="Proteomes" id="UP000791080">
    <property type="component" value="Unassembled WGS sequence"/>
</dbReference>
<feature type="transmembrane region" description="Helical" evidence="2">
    <location>
        <begin position="46"/>
        <end position="67"/>
    </location>
</feature>
<protein>
    <submittedName>
        <fullName evidence="3">Uncharacterized protein</fullName>
    </submittedName>
</protein>
<keyword evidence="4" id="KW-1185">Reference proteome</keyword>